<dbReference type="Proteomes" id="UP000189628">
    <property type="component" value="Plasmid unnamed"/>
</dbReference>
<accession>A0A1U9VM18</accession>
<dbReference type="EMBL" id="CP019912">
    <property type="protein sequence ID" value="AQW31748.1"/>
    <property type="molecule type" value="Genomic_DNA"/>
</dbReference>
<gene>
    <name evidence="1" type="ORF">B0B51_17460</name>
</gene>
<protein>
    <submittedName>
        <fullName evidence="1">Uncharacterized protein</fullName>
    </submittedName>
</protein>
<sequence length="83" mass="9206">MLVAGSTAQIEFTEKYIGSIFLEPALKYRATVVTESDDHIVLTMRRPIPSDGSGVTVSRLAWSVLTWKRLTINVAVRSRVSVL</sequence>
<name>A0A1U9VM18_9RALS</name>
<organism evidence="1 2">
    <name type="scientific">blood disease bacterium A2-HR MARDI</name>
    <dbReference type="NCBI Taxonomy" id="1944648"/>
    <lineage>
        <taxon>Bacteria</taxon>
        <taxon>Pseudomonadati</taxon>
        <taxon>Pseudomonadota</taxon>
        <taxon>Betaproteobacteria</taxon>
        <taxon>Burkholderiales</taxon>
        <taxon>Burkholderiaceae</taxon>
        <taxon>Ralstonia</taxon>
        <taxon>Ralstonia solanacearum species complex</taxon>
    </lineage>
</organism>
<dbReference type="AlphaFoldDB" id="A0A1U9VM18"/>
<geneLocation type="plasmid" evidence="1">
    <name>unnamed</name>
</geneLocation>
<proteinExistence type="predicted"/>
<evidence type="ECO:0000313" key="2">
    <source>
        <dbReference type="Proteomes" id="UP000189628"/>
    </source>
</evidence>
<reference evidence="1 2" key="1">
    <citation type="submission" date="2017-02" db="EMBL/GenBank/DDBJ databases">
        <title>Blood Disease Bacterium A2-HR MARDI.</title>
        <authorList>
            <person name="Badrun R."/>
            <person name="Abu Bakar N."/>
            <person name="Laboh R."/>
        </authorList>
    </citation>
    <scope>NUCLEOTIDE SEQUENCE [LARGE SCALE GENOMIC DNA]</scope>
    <source>
        <strain evidence="1 2">A2-HR MARDI</strain>
        <plasmid evidence="2">Plasmid</plasmid>
    </source>
</reference>
<evidence type="ECO:0000313" key="1">
    <source>
        <dbReference type="EMBL" id="AQW31748.1"/>
    </source>
</evidence>
<keyword evidence="1" id="KW-0614">Plasmid</keyword>